<keyword evidence="6 11" id="KW-0503">Monooxygenase</keyword>
<dbReference type="SUPFAM" id="SSF49742">
    <property type="entry name" value="PHM/PNGase F"/>
    <property type="match status" value="2"/>
</dbReference>
<keyword evidence="5" id="KW-0186">Copper</keyword>
<dbReference type="Pfam" id="PF03351">
    <property type="entry name" value="DOMON"/>
    <property type="match status" value="1"/>
</dbReference>
<evidence type="ECO:0000256" key="5">
    <source>
        <dbReference type="ARBA" id="ARBA00023008"/>
    </source>
</evidence>
<dbReference type="EMBL" id="LSMT01000016">
    <property type="protein sequence ID" value="PFX33055.1"/>
    <property type="molecule type" value="Genomic_DNA"/>
</dbReference>
<comment type="caution">
    <text evidence="11">The sequence shown here is derived from an EMBL/GenBank/DDBJ whole genome shotgun (WGS) entry which is preliminary data.</text>
</comment>
<dbReference type="InterPro" id="IPR000945">
    <property type="entry name" value="DBH-like"/>
</dbReference>
<keyword evidence="3" id="KW-0479">Metal-binding</keyword>
<keyword evidence="8" id="KW-0325">Glycoprotein</keyword>
<dbReference type="Pfam" id="PF03712">
    <property type="entry name" value="Cu2_monoox_C"/>
    <property type="match status" value="1"/>
</dbReference>
<dbReference type="GO" id="GO:0005615">
    <property type="term" value="C:extracellular space"/>
    <property type="evidence" value="ECO:0007669"/>
    <property type="project" value="TreeGrafter"/>
</dbReference>
<evidence type="ECO:0000259" key="10">
    <source>
        <dbReference type="PROSITE" id="PS50836"/>
    </source>
</evidence>
<dbReference type="GO" id="GO:0005507">
    <property type="term" value="F:copper ion binding"/>
    <property type="evidence" value="ECO:0007669"/>
    <property type="project" value="InterPro"/>
</dbReference>
<keyword evidence="12" id="KW-1185">Reference proteome</keyword>
<gene>
    <name evidence="11" type="primary">Moxd1</name>
    <name evidence="11" type="ORF">AWC38_SpisGene2055</name>
</gene>
<dbReference type="Pfam" id="PF01082">
    <property type="entry name" value="Cu2_monooxygen"/>
    <property type="match status" value="1"/>
</dbReference>
<accession>A0A2B4SXC0</accession>
<comment type="cofactor">
    <cofactor evidence="1">
        <name>Cu(2+)</name>
        <dbReference type="ChEBI" id="CHEBI:29036"/>
    </cofactor>
</comment>
<evidence type="ECO:0000256" key="7">
    <source>
        <dbReference type="ARBA" id="ARBA00023157"/>
    </source>
</evidence>
<keyword evidence="9" id="KW-0732">Signal</keyword>
<organism evidence="11 12">
    <name type="scientific">Stylophora pistillata</name>
    <name type="common">Smooth cauliflower coral</name>
    <dbReference type="NCBI Taxonomy" id="50429"/>
    <lineage>
        <taxon>Eukaryota</taxon>
        <taxon>Metazoa</taxon>
        <taxon>Cnidaria</taxon>
        <taxon>Anthozoa</taxon>
        <taxon>Hexacorallia</taxon>
        <taxon>Scleractinia</taxon>
        <taxon>Astrocoeniina</taxon>
        <taxon>Pocilloporidae</taxon>
        <taxon>Stylophora</taxon>
    </lineage>
</organism>
<protein>
    <submittedName>
        <fullName evidence="11">DBH-like monooxygenase protein 1</fullName>
    </submittedName>
</protein>
<dbReference type="InterPro" id="IPR014784">
    <property type="entry name" value="Cu2_ascorb_mOase-like_C"/>
</dbReference>
<evidence type="ECO:0000256" key="2">
    <source>
        <dbReference type="ARBA" id="ARBA00010676"/>
    </source>
</evidence>
<dbReference type="FunFam" id="2.60.120.310:FF:000004">
    <property type="entry name" value="DBH-like monooxygenase protein 1"/>
    <property type="match status" value="1"/>
</dbReference>
<dbReference type="AlphaFoldDB" id="A0A2B4SXC0"/>
<dbReference type="Gene3D" id="2.60.120.230">
    <property type="match status" value="1"/>
</dbReference>
<dbReference type="PROSITE" id="PS50836">
    <property type="entry name" value="DOMON"/>
    <property type="match status" value="1"/>
</dbReference>
<keyword evidence="7" id="KW-1015">Disulfide bond</keyword>
<proteinExistence type="inferred from homology"/>
<name>A0A2B4SXC0_STYPI</name>
<dbReference type="GO" id="GO:0042420">
    <property type="term" value="P:dopamine catabolic process"/>
    <property type="evidence" value="ECO:0007669"/>
    <property type="project" value="TreeGrafter"/>
</dbReference>
<dbReference type="FunFam" id="2.60.120.230:FF:000001">
    <property type="entry name" value="Monooxygenase, DBH-like 1"/>
    <property type="match status" value="1"/>
</dbReference>
<evidence type="ECO:0000256" key="8">
    <source>
        <dbReference type="ARBA" id="ARBA00023180"/>
    </source>
</evidence>
<evidence type="ECO:0000256" key="3">
    <source>
        <dbReference type="ARBA" id="ARBA00022723"/>
    </source>
</evidence>
<feature type="signal peptide" evidence="9">
    <location>
        <begin position="1"/>
        <end position="20"/>
    </location>
</feature>
<feature type="chain" id="PRO_5012202789" evidence="9">
    <location>
        <begin position="21"/>
        <end position="613"/>
    </location>
</feature>
<evidence type="ECO:0000256" key="1">
    <source>
        <dbReference type="ARBA" id="ARBA00001973"/>
    </source>
</evidence>
<evidence type="ECO:0000313" key="11">
    <source>
        <dbReference type="EMBL" id="PFX33055.1"/>
    </source>
</evidence>
<dbReference type="OrthoDB" id="5946536at2759"/>
<reference evidence="12" key="1">
    <citation type="journal article" date="2017" name="bioRxiv">
        <title>Comparative analysis of the genomes of Stylophora pistillata and Acropora digitifera provides evidence for extensive differences between species of corals.</title>
        <authorList>
            <person name="Voolstra C.R."/>
            <person name="Li Y."/>
            <person name="Liew Y.J."/>
            <person name="Baumgarten S."/>
            <person name="Zoccola D."/>
            <person name="Flot J.-F."/>
            <person name="Tambutte S."/>
            <person name="Allemand D."/>
            <person name="Aranda M."/>
        </authorList>
    </citation>
    <scope>NUCLEOTIDE SEQUENCE [LARGE SCALE GENOMIC DNA]</scope>
</reference>
<evidence type="ECO:0000256" key="6">
    <source>
        <dbReference type="ARBA" id="ARBA00023033"/>
    </source>
</evidence>
<dbReference type="InterPro" id="IPR008977">
    <property type="entry name" value="PHM/PNGase_F_dom_sf"/>
</dbReference>
<dbReference type="GO" id="GO:0006589">
    <property type="term" value="P:octopamine biosynthetic process"/>
    <property type="evidence" value="ECO:0007669"/>
    <property type="project" value="TreeGrafter"/>
</dbReference>
<dbReference type="InterPro" id="IPR024548">
    <property type="entry name" value="Cu2_monoox_C"/>
</dbReference>
<dbReference type="SUPFAM" id="SSF49344">
    <property type="entry name" value="CBD9-like"/>
    <property type="match status" value="1"/>
</dbReference>
<dbReference type="SMART" id="SM00664">
    <property type="entry name" value="DoH"/>
    <property type="match status" value="1"/>
</dbReference>
<dbReference type="GO" id="GO:0030667">
    <property type="term" value="C:secretory granule membrane"/>
    <property type="evidence" value="ECO:0007669"/>
    <property type="project" value="TreeGrafter"/>
</dbReference>
<dbReference type="PRINTS" id="PR00767">
    <property type="entry name" value="DBMONOXGNASE"/>
</dbReference>
<evidence type="ECO:0000256" key="9">
    <source>
        <dbReference type="SAM" id="SignalP"/>
    </source>
</evidence>
<dbReference type="CDD" id="cd09631">
    <property type="entry name" value="DOMON_DOH"/>
    <property type="match status" value="1"/>
</dbReference>
<dbReference type="Gene3D" id="2.60.120.310">
    <property type="entry name" value="Copper type II, ascorbate-dependent monooxygenase, N-terminal domain"/>
    <property type="match status" value="1"/>
</dbReference>
<dbReference type="GO" id="GO:0004500">
    <property type="term" value="F:dopamine beta-monooxygenase activity"/>
    <property type="evidence" value="ECO:0007669"/>
    <property type="project" value="InterPro"/>
</dbReference>
<dbReference type="PANTHER" id="PTHR10157:SF23">
    <property type="entry name" value="MOXD1 HOMOLOG 1"/>
    <property type="match status" value="1"/>
</dbReference>
<dbReference type="GO" id="GO:0042421">
    <property type="term" value="P:norepinephrine biosynthetic process"/>
    <property type="evidence" value="ECO:0007669"/>
    <property type="project" value="TreeGrafter"/>
</dbReference>
<sequence length="613" mass="69300">MAGPQVLLLCFFSIHSTVVANLSSQFAHQAVLGPAEKMKLYCTVDWDAKMVSFAVEAATTGWIGFGFSGRSVAMIGRDLVMDWVKNNDGYLKDRSADEEKLPPADEQQDYKLTGFEESGGKTVLRFKRKFDTCDSRDKMLEVGATKVVFAYHDDDPASESDIKYHTFRGSRTLMLLNSMDKRNINETSWLSFTVTTNNVTIPTKETTYWCSLIKAPELQSKHHVTKVEPLVQKGNEGFVHHLILYECEGNYTESDYDQGKDCMDTANMPYARCRDASIVVAWAVGGEAFYYPLHAGFPLGADDSPKNFLLEMHYDNPSNTPGRVDSSGIRIYYTDKLRKYDSGIMSVGVRVNNWHIIPPKQKDWVSVGYCTAECTESILNSTHLQGGGINVFASILHTHLAGRATWTRHIRNGKELPEIARDDHYDFNFQDTQVLRKEINIQPGDEMINYCKYSSTDRDQLIEGGLASREEMCLDFLFYYPRIPNARSCESTAYGPPYKFIKKYLKDVSLTSPRRNPMTKMSFDWTDEMVADFKEYNEDVQRVFPRCGIRRYSSVADTINPNYTVPIPKVTEPLPSEESDCTPIPFAASLRTSPGVYAGYLGILCAVLCILNH</sequence>
<dbReference type="InterPro" id="IPR005018">
    <property type="entry name" value="DOMON_domain"/>
</dbReference>
<dbReference type="InterPro" id="IPR045266">
    <property type="entry name" value="DOH_DOMON"/>
</dbReference>
<feature type="domain" description="DOMON" evidence="10">
    <location>
        <begin position="36"/>
        <end position="152"/>
    </location>
</feature>
<evidence type="ECO:0000256" key="4">
    <source>
        <dbReference type="ARBA" id="ARBA00023002"/>
    </source>
</evidence>
<dbReference type="Proteomes" id="UP000225706">
    <property type="component" value="Unassembled WGS sequence"/>
</dbReference>
<comment type="similarity">
    <text evidence="2">Belongs to the copper type II ascorbate-dependent monooxygenase family.</text>
</comment>
<dbReference type="InterPro" id="IPR000323">
    <property type="entry name" value="Cu2_ascorb_mOase_N"/>
</dbReference>
<dbReference type="InterPro" id="IPR028460">
    <property type="entry name" value="Tbh/DBH"/>
</dbReference>
<dbReference type="PANTHER" id="PTHR10157">
    <property type="entry name" value="DOPAMINE BETA HYDROXYLASE RELATED"/>
    <property type="match status" value="1"/>
</dbReference>
<dbReference type="InterPro" id="IPR036939">
    <property type="entry name" value="Cu2_ascorb_mOase_N_sf"/>
</dbReference>
<evidence type="ECO:0000313" key="12">
    <source>
        <dbReference type="Proteomes" id="UP000225706"/>
    </source>
</evidence>
<keyword evidence="4" id="KW-0560">Oxidoreductase</keyword>